<dbReference type="Pfam" id="PF20430">
    <property type="entry name" value="Eplus_motif"/>
    <property type="match status" value="1"/>
</dbReference>
<dbReference type="AlphaFoldDB" id="A0A7J7D3Q7"/>
<protein>
    <submittedName>
        <fullName evidence="5">Pentatricopeptide repeat-containing protein</fullName>
    </submittedName>
</protein>
<reference evidence="5 6" key="1">
    <citation type="journal article" date="2020" name="Nat. Commun.">
        <title>Genome of Tripterygium wilfordii and identification of cytochrome P450 involved in triptolide biosynthesis.</title>
        <authorList>
            <person name="Tu L."/>
            <person name="Su P."/>
            <person name="Zhang Z."/>
            <person name="Gao L."/>
            <person name="Wang J."/>
            <person name="Hu T."/>
            <person name="Zhou J."/>
            <person name="Zhang Y."/>
            <person name="Zhao Y."/>
            <person name="Liu Y."/>
            <person name="Song Y."/>
            <person name="Tong Y."/>
            <person name="Lu Y."/>
            <person name="Yang J."/>
            <person name="Xu C."/>
            <person name="Jia M."/>
            <person name="Peters R.J."/>
            <person name="Huang L."/>
            <person name="Gao W."/>
        </authorList>
    </citation>
    <scope>NUCLEOTIDE SEQUENCE [LARGE SCALE GENOMIC DNA]</scope>
    <source>
        <strain evidence="6">cv. XIE 37</strain>
        <tissue evidence="5">Leaf</tissue>
    </source>
</reference>
<dbReference type="PANTHER" id="PTHR47926">
    <property type="entry name" value="PENTATRICOPEPTIDE REPEAT-CONTAINING PROTEIN"/>
    <property type="match status" value="1"/>
</dbReference>
<accession>A0A7J7D3Q7</accession>
<dbReference type="GO" id="GO:0003723">
    <property type="term" value="F:RNA binding"/>
    <property type="evidence" value="ECO:0007669"/>
    <property type="project" value="InterPro"/>
</dbReference>
<dbReference type="Pfam" id="PF13041">
    <property type="entry name" value="PPR_2"/>
    <property type="match status" value="3"/>
</dbReference>
<dbReference type="PANTHER" id="PTHR47926:SF386">
    <property type="entry name" value="PENTATRICOPEPTIDE REPEAT-CONTAINING PROTEIN"/>
    <property type="match status" value="1"/>
</dbReference>
<dbReference type="Proteomes" id="UP000593562">
    <property type="component" value="Unassembled WGS sequence"/>
</dbReference>
<dbReference type="GO" id="GO:0008270">
    <property type="term" value="F:zinc ion binding"/>
    <property type="evidence" value="ECO:0007669"/>
    <property type="project" value="InterPro"/>
</dbReference>
<evidence type="ECO:0000313" key="5">
    <source>
        <dbReference type="EMBL" id="KAF5740898.1"/>
    </source>
</evidence>
<feature type="domain" description="DYW" evidence="4">
    <location>
        <begin position="664"/>
        <end position="756"/>
    </location>
</feature>
<feature type="repeat" description="PPR" evidence="3">
    <location>
        <begin position="76"/>
        <end position="110"/>
    </location>
</feature>
<dbReference type="GO" id="GO:0009451">
    <property type="term" value="P:RNA modification"/>
    <property type="evidence" value="ECO:0007669"/>
    <property type="project" value="InterPro"/>
</dbReference>
<dbReference type="InterPro" id="IPR046848">
    <property type="entry name" value="E_motif"/>
</dbReference>
<organism evidence="5 6">
    <name type="scientific">Tripterygium wilfordii</name>
    <name type="common">Thunder God vine</name>
    <dbReference type="NCBI Taxonomy" id="458696"/>
    <lineage>
        <taxon>Eukaryota</taxon>
        <taxon>Viridiplantae</taxon>
        <taxon>Streptophyta</taxon>
        <taxon>Embryophyta</taxon>
        <taxon>Tracheophyta</taxon>
        <taxon>Spermatophyta</taxon>
        <taxon>Magnoliopsida</taxon>
        <taxon>eudicotyledons</taxon>
        <taxon>Gunneridae</taxon>
        <taxon>Pentapetalae</taxon>
        <taxon>rosids</taxon>
        <taxon>fabids</taxon>
        <taxon>Celastrales</taxon>
        <taxon>Celastraceae</taxon>
        <taxon>Tripterygium</taxon>
    </lineage>
</organism>
<feature type="repeat" description="PPR" evidence="3">
    <location>
        <begin position="348"/>
        <end position="382"/>
    </location>
</feature>
<keyword evidence="6" id="KW-1185">Reference proteome</keyword>
<gene>
    <name evidence="5" type="ORF">HS088_TW11G00978</name>
</gene>
<dbReference type="FunFam" id="1.25.40.10:FF:000598">
    <property type="entry name" value="pentatricopeptide repeat-containing protein At1g20230 isoform X2"/>
    <property type="match status" value="1"/>
</dbReference>
<dbReference type="Gene3D" id="1.25.40.10">
    <property type="entry name" value="Tetratricopeptide repeat domain"/>
    <property type="match status" value="5"/>
</dbReference>
<feature type="repeat" description="PPR" evidence="3">
    <location>
        <begin position="177"/>
        <end position="211"/>
    </location>
</feature>
<comment type="similarity">
    <text evidence="1">Belongs to the PPR family. PCMP-H subfamily.</text>
</comment>
<dbReference type="EMBL" id="JAAARO010000011">
    <property type="protein sequence ID" value="KAF5740898.1"/>
    <property type="molecule type" value="Genomic_DNA"/>
</dbReference>
<evidence type="ECO:0000256" key="3">
    <source>
        <dbReference type="PROSITE-ProRule" id="PRU00708"/>
    </source>
</evidence>
<keyword evidence="2" id="KW-0677">Repeat</keyword>
<dbReference type="OrthoDB" id="428658at2759"/>
<dbReference type="InterPro" id="IPR011990">
    <property type="entry name" value="TPR-like_helical_dom_sf"/>
</dbReference>
<proteinExistence type="inferred from homology"/>
<feature type="repeat" description="PPR" evidence="3">
    <location>
        <begin position="449"/>
        <end position="483"/>
    </location>
</feature>
<dbReference type="Pfam" id="PF01535">
    <property type="entry name" value="PPR"/>
    <property type="match status" value="2"/>
</dbReference>
<sequence>MSRQALPLFENLHRSIIPCLDSLTSPLSHARQAHAHFIKTSISGDSYLATKLLSLYANHNCFSDACLVFDSVAERTLFSFSALIQVFTKSNHFSLAIRGFTQMTSHGLMPDALVLPSVLKACSGLKLLKVGQQVHCFAYVSGFESDLVLQSSLVHSYLKCDRIKDARKLFDRLPQPDVVTYSALLSGYARHGLVEEAKELFSGIENLGVEPNLFSWNGMVTGFNHSGHYEEAVAVFRNMVSEGFKPDDCSISGALSAVGNMANLGVGIQIHAHAIKQGLEQSNCILSALIDMYGKAGHVVEMSRVFDEMIDMDIVACNAFITGLSRNGHYHDALSVFKQIKCQGLELNVTSWTSMIAGCSQNGKDIQALDLFREMQIEGVKPNSVTIPCLLPACGNIAALNHGKAAHCFSIRRGFSNDICVSSALIDMYAKCGRIQLSRLCFENMPTRNLACWNAIMGGYAMHGKAKEAMETFDIMQRSGQKPDFISFTCVLSACCQGGLTDKGRYYFDSMSRDHGIEPRVEHYACMVNLLSRAGRLDEAHAMIKQMPIEPDACVWGALLSSCKIHNNVNLGAAAAKELFELEPNNPGNYVLLSNIYASKTMWAEVDALRDTMKSMGMKKNPGCSWIELKNKMHMLLAGDKSHPQMMQIVEKLAELSMEMKRSGYLPHTDFVMQDVEEQDKEQILCGHSEKLAVVLGLLNTGPGTPLQVIKNIRICGDCHSVIKFISSFERREIFVRDTNRFHHFKEGVCSCGDYW</sequence>
<dbReference type="Pfam" id="PF20431">
    <property type="entry name" value="E_motif"/>
    <property type="match status" value="1"/>
</dbReference>
<dbReference type="InterPro" id="IPR032867">
    <property type="entry name" value="DYW_dom"/>
</dbReference>
<dbReference type="InterPro" id="IPR002885">
    <property type="entry name" value="PPR_rpt"/>
</dbReference>
<feature type="repeat" description="PPR" evidence="3">
    <location>
        <begin position="484"/>
        <end position="519"/>
    </location>
</feature>
<dbReference type="PROSITE" id="PS51375">
    <property type="entry name" value="PPR"/>
    <property type="match status" value="7"/>
</dbReference>
<name>A0A7J7D3Q7_TRIWF</name>
<dbReference type="Pfam" id="PF14432">
    <property type="entry name" value="DYW_deaminase"/>
    <property type="match status" value="1"/>
</dbReference>
<dbReference type="FunCoup" id="A0A7J7D3Q7">
    <property type="interactions" value="344"/>
</dbReference>
<feature type="repeat" description="PPR" evidence="3">
    <location>
        <begin position="212"/>
        <end position="246"/>
    </location>
</feature>
<dbReference type="InterPro" id="IPR046849">
    <property type="entry name" value="E2_motif"/>
</dbReference>
<comment type="caution">
    <text evidence="5">The sequence shown here is derived from an EMBL/GenBank/DDBJ whole genome shotgun (WGS) entry which is preliminary data.</text>
</comment>
<feature type="repeat" description="PPR" evidence="3">
    <location>
        <begin position="313"/>
        <end position="347"/>
    </location>
</feature>
<dbReference type="FunFam" id="1.25.40.10:FF:000366">
    <property type="entry name" value="Pentatricopeptide (PPR) repeat-containing protein"/>
    <property type="match status" value="1"/>
</dbReference>
<dbReference type="InterPro" id="IPR046960">
    <property type="entry name" value="PPR_At4g14850-like_plant"/>
</dbReference>
<evidence type="ECO:0000256" key="1">
    <source>
        <dbReference type="ARBA" id="ARBA00006643"/>
    </source>
</evidence>
<evidence type="ECO:0000256" key="2">
    <source>
        <dbReference type="ARBA" id="ARBA00022737"/>
    </source>
</evidence>
<dbReference type="NCBIfam" id="TIGR00756">
    <property type="entry name" value="PPR"/>
    <property type="match status" value="8"/>
</dbReference>
<dbReference type="InParanoid" id="A0A7J7D3Q7"/>
<evidence type="ECO:0000259" key="4">
    <source>
        <dbReference type="Pfam" id="PF14432"/>
    </source>
</evidence>
<dbReference type="FunFam" id="1.25.40.10:FF:000031">
    <property type="entry name" value="Pentatricopeptide repeat-containing protein mitochondrial"/>
    <property type="match status" value="1"/>
</dbReference>
<evidence type="ECO:0000313" key="6">
    <source>
        <dbReference type="Proteomes" id="UP000593562"/>
    </source>
</evidence>
<dbReference type="FunFam" id="1.25.40.10:FF:000393">
    <property type="entry name" value="Pentatricopeptide repeat-containing protein At1g20230"/>
    <property type="match status" value="1"/>
</dbReference>